<keyword evidence="1" id="KW-1133">Transmembrane helix</keyword>
<keyword evidence="3" id="KW-1185">Reference proteome</keyword>
<gene>
    <name evidence="2" type="ORF">HII30_19065</name>
</gene>
<comment type="caution">
    <text evidence="2">The sequence shown here is derived from an EMBL/GenBank/DDBJ whole genome shotgun (WGS) entry which is preliminary data.</text>
</comment>
<organism evidence="2 3">
    <name type="scientific">Paenibacillus lemnae</name>
    <dbReference type="NCBI Taxonomy" id="1330551"/>
    <lineage>
        <taxon>Bacteria</taxon>
        <taxon>Bacillati</taxon>
        <taxon>Bacillota</taxon>
        <taxon>Bacilli</taxon>
        <taxon>Bacillales</taxon>
        <taxon>Paenibacillaceae</taxon>
        <taxon>Paenibacillus</taxon>
    </lineage>
</organism>
<keyword evidence="1" id="KW-0472">Membrane</keyword>
<dbReference type="RefSeq" id="WP_169506638.1">
    <property type="nucleotide sequence ID" value="NZ_JABBPN010000024.1"/>
</dbReference>
<dbReference type="EMBL" id="JABBPN010000024">
    <property type="protein sequence ID" value="NMO97867.1"/>
    <property type="molecule type" value="Genomic_DNA"/>
</dbReference>
<accession>A0A848M9Y6</accession>
<sequence length="64" mass="7359">MWMYVIVISLIVFGFIATLLVGVSQENKTSNPQYEKKTKANIIKLVIIYAISIIAFIAIWMFFD</sequence>
<evidence type="ECO:0000313" key="3">
    <source>
        <dbReference type="Proteomes" id="UP000565468"/>
    </source>
</evidence>
<evidence type="ECO:0000313" key="2">
    <source>
        <dbReference type="EMBL" id="NMO97867.1"/>
    </source>
</evidence>
<feature type="transmembrane region" description="Helical" evidence="1">
    <location>
        <begin position="6"/>
        <end position="24"/>
    </location>
</feature>
<dbReference type="Proteomes" id="UP000565468">
    <property type="component" value="Unassembled WGS sequence"/>
</dbReference>
<reference evidence="2 3" key="1">
    <citation type="submission" date="2020-04" db="EMBL/GenBank/DDBJ databases">
        <title>Paenibacillus algicola sp. nov., a novel marine bacterium producing alginate lyase.</title>
        <authorList>
            <person name="Huang H."/>
        </authorList>
    </citation>
    <scope>NUCLEOTIDE SEQUENCE [LARGE SCALE GENOMIC DNA]</scope>
    <source>
        <strain evidence="2 3">L7-75</strain>
    </source>
</reference>
<protein>
    <submittedName>
        <fullName evidence="2">Uncharacterized protein</fullName>
    </submittedName>
</protein>
<feature type="transmembrane region" description="Helical" evidence="1">
    <location>
        <begin position="45"/>
        <end position="63"/>
    </location>
</feature>
<dbReference type="AlphaFoldDB" id="A0A848M9Y6"/>
<name>A0A848M9Y6_PAELE</name>
<keyword evidence="1" id="KW-0812">Transmembrane</keyword>
<evidence type="ECO:0000256" key="1">
    <source>
        <dbReference type="SAM" id="Phobius"/>
    </source>
</evidence>
<proteinExistence type="predicted"/>